<feature type="region of interest" description="Disordered" evidence="1">
    <location>
        <begin position="157"/>
        <end position="193"/>
    </location>
</feature>
<evidence type="ECO:0000313" key="2">
    <source>
        <dbReference type="EMBL" id="TQE03347.1"/>
    </source>
</evidence>
<comment type="caution">
    <text evidence="2">The sequence shown here is derived from an EMBL/GenBank/DDBJ whole genome shotgun (WGS) entry which is preliminary data.</text>
</comment>
<accession>A0A540MX43</accession>
<organism evidence="2 3">
    <name type="scientific">Malus baccata</name>
    <name type="common">Siberian crab apple</name>
    <name type="synonym">Pyrus baccata</name>
    <dbReference type="NCBI Taxonomy" id="106549"/>
    <lineage>
        <taxon>Eukaryota</taxon>
        <taxon>Viridiplantae</taxon>
        <taxon>Streptophyta</taxon>
        <taxon>Embryophyta</taxon>
        <taxon>Tracheophyta</taxon>
        <taxon>Spermatophyta</taxon>
        <taxon>Magnoliopsida</taxon>
        <taxon>eudicotyledons</taxon>
        <taxon>Gunneridae</taxon>
        <taxon>Pentapetalae</taxon>
        <taxon>rosids</taxon>
        <taxon>fabids</taxon>
        <taxon>Rosales</taxon>
        <taxon>Rosaceae</taxon>
        <taxon>Amygdaloideae</taxon>
        <taxon>Maleae</taxon>
        <taxon>Malus</taxon>
    </lineage>
</organism>
<dbReference type="STRING" id="106549.A0A540MX43"/>
<reference evidence="2 3" key="1">
    <citation type="journal article" date="2019" name="G3 (Bethesda)">
        <title>Sequencing of a Wild Apple (Malus baccata) Genome Unravels the Differences Between Cultivated and Wild Apple Species Regarding Disease Resistance and Cold Tolerance.</title>
        <authorList>
            <person name="Chen X."/>
        </authorList>
    </citation>
    <scope>NUCLEOTIDE SEQUENCE [LARGE SCALE GENOMIC DNA]</scope>
    <source>
        <strain evidence="3">cv. Shandingzi</strain>
        <tissue evidence="2">Leaves</tissue>
    </source>
</reference>
<proteinExistence type="predicted"/>
<evidence type="ECO:0000313" key="3">
    <source>
        <dbReference type="Proteomes" id="UP000315295"/>
    </source>
</evidence>
<dbReference type="AlphaFoldDB" id="A0A540MX43"/>
<protein>
    <submittedName>
        <fullName evidence="2">Uncharacterized protein</fullName>
    </submittedName>
</protein>
<dbReference type="EMBL" id="VIEB01000157">
    <property type="protein sequence ID" value="TQE03347.1"/>
    <property type="molecule type" value="Genomic_DNA"/>
</dbReference>
<gene>
    <name evidence="2" type="ORF">C1H46_011073</name>
</gene>
<dbReference type="Proteomes" id="UP000315295">
    <property type="component" value="Unassembled WGS sequence"/>
</dbReference>
<evidence type="ECO:0000256" key="1">
    <source>
        <dbReference type="SAM" id="MobiDB-lite"/>
    </source>
</evidence>
<keyword evidence="3" id="KW-1185">Reference proteome</keyword>
<name>A0A540MX43_MALBA</name>
<sequence>MSVFSQFFTSTVNLQNHEKPKNRKDPNLKHSSIPYLSLVLIFFLHSHLFLSPHFLSLHLLSTSDSRKKESKMAKNMRRATKWLKGLLGMKGEKYHVDIMSTVSSDRNEKKRWSFTKSWKDTTTSHNGHVPIDSTWLRSHLAESEKEQIKHAIAVLSSPTMTLPPSPPSFTASRSAPVLALTSPPPHQPQLLPP</sequence>
<feature type="compositionally biased region" description="Pro residues" evidence="1">
    <location>
        <begin position="182"/>
        <end position="193"/>
    </location>
</feature>